<feature type="transmembrane region" description="Helical" evidence="1">
    <location>
        <begin position="130"/>
        <end position="150"/>
    </location>
</feature>
<dbReference type="EMBL" id="QDFR01000001">
    <property type="protein sequence ID" value="PVE57049.1"/>
    <property type="molecule type" value="Genomic_DNA"/>
</dbReference>
<sequence>MSQGINPSQSQKRRPDWAALLIAVALVAIAAVIFWDSGRLASVTGYSPVGPATVPYAIGFCLVGLAIWTAIEAWRGDFPERDHQEVGPVVWVVAGLAAQMLLLKVAGFSIATGLLFAFTARAFGKKKLHYSIPLGIVISFVVWFIFARLLQLSLPAGPIEQLFI</sequence>
<comment type="caution">
    <text evidence="3">The sequence shown here is derived from an EMBL/GenBank/DDBJ whole genome shotgun (WGS) entry which is preliminary data.</text>
</comment>
<protein>
    <submittedName>
        <fullName evidence="3">Tripartite tricarboxylate transporter TctB family protein</fullName>
    </submittedName>
</protein>
<accession>A0AA92HB12</accession>
<dbReference type="RefSeq" id="WP_116492009.1">
    <property type="nucleotide sequence ID" value="NZ_QDFR01000001.1"/>
</dbReference>
<reference evidence="3 4" key="1">
    <citation type="submission" date="2018-04" db="EMBL/GenBank/DDBJ databases">
        <authorList>
            <person name="Hagen T."/>
        </authorList>
    </citation>
    <scope>NUCLEOTIDE SEQUENCE [LARGE SCALE GENOMIC DNA]</scope>
    <source>
        <strain evidence="3 4">TPD7009</strain>
    </source>
</reference>
<gene>
    <name evidence="3" type="ORF">DC430_04710</name>
</gene>
<feature type="transmembrane region" description="Helical" evidence="1">
    <location>
        <begin position="91"/>
        <end position="118"/>
    </location>
</feature>
<dbReference type="InterPro" id="IPR009936">
    <property type="entry name" value="DUF1468"/>
</dbReference>
<keyword evidence="1" id="KW-1133">Transmembrane helix</keyword>
<organism evidence="3 4">
    <name type="scientific">Rhizobium rhizogenes</name>
    <name type="common">Agrobacterium rhizogenes</name>
    <dbReference type="NCBI Taxonomy" id="359"/>
    <lineage>
        <taxon>Bacteria</taxon>
        <taxon>Pseudomonadati</taxon>
        <taxon>Pseudomonadota</taxon>
        <taxon>Alphaproteobacteria</taxon>
        <taxon>Hyphomicrobiales</taxon>
        <taxon>Rhizobiaceae</taxon>
        <taxon>Rhizobium/Agrobacterium group</taxon>
        <taxon>Rhizobium</taxon>
    </lineage>
</organism>
<evidence type="ECO:0000313" key="4">
    <source>
        <dbReference type="Proteomes" id="UP000244335"/>
    </source>
</evidence>
<feature type="transmembrane region" description="Helical" evidence="1">
    <location>
        <begin position="17"/>
        <end position="37"/>
    </location>
</feature>
<dbReference type="Pfam" id="PF07331">
    <property type="entry name" value="TctB"/>
    <property type="match status" value="1"/>
</dbReference>
<evidence type="ECO:0000259" key="2">
    <source>
        <dbReference type="Pfam" id="PF07331"/>
    </source>
</evidence>
<evidence type="ECO:0000256" key="1">
    <source>
        <dbReference type="SAM" id="Phobius"/>
    </source>
</evidence>
<feature type="domain" description="DUF1468" evidence="2">
    <location>
        <begin position="21"/>
        <end position="155"/>
    </location>
</feature>
<feature type="transmembrane region" description="Helical" evidence="1">
    <location>
        <begin position="49"/>
        <end position="71"/>
    </location>
</feature>
<evidence type="ECO:0000313" key="3">
    <source>
        <dbReference type="EMBL" id="PVE57049.1"/>
    </source>
</evidence>
<keyword evidence="1" id="KW-0472">Membrane</keyword>
<dbReference type="AlphaFoldDB" id="A0AA92HB12"/>
<name>A0AA92HB12_RHIRH</name>
<dbReference type="Proteomes" id="UP000244335">
    <property type="component" value="Unassembled WGS sequence"/>
</dbReference>
<keyword evidence="1" id="KW-0812">Transmembrane</keyword>
<proteinExistence type="predicted"/>